<reference evidence="2 3" key="1">
    <citation type="submission" date="2015-01" db="EMBL/GenBank/DDBJ databases">
        <title>The Genome Sequence of Ochroconis gallopava CBS43764.</title>
        <authorList>
            <consortium name="The Broad Institute Genomics Platform"/>
            <person name="Cuomo C."/>
            <person name="de Hoog S."/>
            <person name="Gorbushina A."/>
            <person name="Stielow B."/>
            <person name="Teixiera M."/>
            <person name="Abouelleil A."/>
            <person name="Chapman S.B."/>
            <person name="Priest M."/>
            <person name="Young S.K."/>
            <person name="Wortman J."/>
            <person name="Nusbaum C."/>
            <person name="Birren B."/>
        </authorList>
    </citation>
    <scope>NUCLEOTIDE SEQUENCE [LARGE SCALE GENOMIC DNA]</scope>
    <source>
        <strain evidence="2 3">CBS 43764</strain>
    </source>
</reference>
<accession>A0A0D2AS93</accession>
<dbReference type="VEuPathDB" id="FungiDB:PV09_06530"/>
<proteinExistence type="predicted"/>
<gene>
    <name evidence="2" type="ORF">PV09_06530</name>
</gene>
<evidence type="ECO:0000313" key="3">
    <source>
        <dbReference type="Proteomes" id="UP000053259"/>
    </source>
</evidence>
<dbReference type="RefSeq" id="XP_016211893.1">
    <property type="nucleotide sequence ID" value="XM_016360181.1"/>
</dbReference>
<dbReference type="STRING" id="253628.A0A0D2AS93"/>
<keyword evidence="3" id="KW-1185">Reference proteome</keyword>
<evidence type="ECO:0000313" key="2">
    <source>
        <dbReference type="EMBL" id="KIW02024.1"/>
    </source>
</evidence>
<feature type="compositionally biased region" description="Basic and acidic residues" evidence="1">
    <location>
        <begin position="96"/>
        <end position="109"/>
    </location>
</feature>
<dbReference type="AlphaFoldDB" id="A0A0D2AS93"/>
<feature type="region of interest" description="Disordered" evidence="1">
    <location>
        <begin position="49"/>
        <end position="189"/>
    </location>
</feature>
<dbReference type="InParanoid" id="A0A0D2AS93"/>
<evidence type="ECO:0000256" key="1">
    <source>
        <dbReference type="SAM" id="MobiDB-lite"/>
    </source>
</evidence>
<feature type="region of interest" description="Disordered" evidence="1">
    <location>
        <begin position="1"/>
        <end position="32"/>
    </location>
</feature>
<sequence>MSPRKRSAQGDEARKLPVRQKRRKTNGMDGIDNLEESLLHIDQPIAKRALRSSQNSDVAVRLNDHGSPELAQERVPSANPRRSHVKFGSESPPPAAEKEKTSQLEVAKEPDDDDASDSSDNDEAPEAISHSLAEAKTKAAQAEETRLLKQKGQIEKEKRRRRDAQLKSQAQSSEKRRIRAGIEQEKADVETAEPIKKDLKVDMDKLPEFLPEELLAVESPARPLTPPPVTQKNNTKKFMEALRGDHDDEAPSDVLHRDQKIRVLQTTNQLLPPRGNLGPKNLRESWMQGRAAFQKLNRRGSNMPAYRRRAAPQAFVSRY</sequence>
<protein>
    <submittedName>
        <fullName evidence="2">Uncharacterized protein</fullName>
    </submittedName>
</protein>
<feature type="compositionally biased region" description="Acidic residues" evidence="1">
    <location>
        <begin position="110"/>
        <end position="125"/>
    </location>
</feature>
<feature type="compositionally biased region" description="Basic and acidic residues" evidence="1">
    <location>
        <begin position="180"/>
        <end position="189"/>
    </location>
</feature>
<dbReference type="Proteomes" id="UP000053259">
    <property type="component" value="Unassembled WGS sequence"/>
</dbReference>
<dbReference type="GeneID" id="27314503"/>
<feature type="compositionally biased region" description="Basic and acidic residues" evidence="1">
    <location>
        <begin position="133"/>
        <end position="157"/>
    </location>
</feature>
<feature type="compositionally biased region" description="Basic residues" evidence="1">
    <location>
        <begin position="16"/>
        <end position="25"/>
    </location>
</feature>
<dbReference type="HOGENOM" id="CLU_872093_0_0_1"/>
<name>A0A0D2AS93_9PEZI</name>
<dbReference type="OrthoDB" id="5423707at2759"/>
<organism evidence="2 3">
    <name type="scientific">Verruconis gallopava</name>
    <dbReference type="NCBI Taxonomy" id="253628"/>
    <lineage>
        <taxon>Eukaryota</taxon>
        <taxon>Fungi</taxon>
        <taxon>Dikarya</taxon>
        <taxon>Ascomycota</taxon>
        <taxon>Pezizomycotina</taxon>
        <taxon>Dothideomycetes</taxon>
        <taxon>Pleosporomycetidae</taxon>
        <taxon>Venturiales</taxon>
        <taxon>Sympoventuriaceae</taxon>
        <taxon>Verruconis</taxon>
    </lineage>
</organism>
<dbReference type="EMBL" id="KN847551">
    <property type="protein sequence ID" value="KIW02024.1"/>
    <property type="molecule type" value="Genomic_DNA"/>
</dbReference>